<dbReference type="InterPro" id="IPR036852">
    <property type="entry name" value="Peptidase_S8/S53_dom_sf"/>
</dbReference>
<dbReference type="Pfam" id="PF01483">
    <property type="entry name" value="P_proprotein"/>
    <property type="match status" value="1"/>
</dbReference>
<feature type="region of interest" description="Disordered" evidence="15">
    <location>
        <begin position="619"/>
        <end position="720"/>
    </location>
</feature>
<gene>
    <name evidence="19" type="ORF">INT47_005816</name>
</gene>
<evidence type="ECO:0000256" key="6">
    <source>
        <dbReference type="ARBA" id="ARBA00022801"/>
    </source>
</evidence>
<feature type="active site" description="Charge relay system" evidence="13 14">
    <location>
        <position position="178"/>
    </location>
</feature>
<dbReference type="InterPro" id="IPR034182">
    <property type="entry name" value="Kexin/furin"/>
</dbReference>
<evidence type="ECO:0000256" key="8">
    <source>
        <dbReference type="ARBA" id="ARBA00022837"/>
    </source>
</evidence>
<dbReference type="Proteomes" id="UP000603453">
    <property type="component" value="Unassembled WGS sequence"/>
</dbReference>
<keyword evidence="10 16" id="KW-0472">Membrane</keyword>
<reference evidence="19" key="1">
    <citation type="submission" date="2020-12" db="EMBL/GenBank/DDBJ databases">
        <title>Metabolic potential, ecology and presence of endohyphal bacteria is reflected in genomic diversity of Mucoromycotina.</title>
        <authorList>
            <person name="Muszewska A."/>
            <person name="Okrasinska A."/>
            <person name="Steczkiewicz K."/>
            <person name="Drgas O."/>
            <person name="Orlowska M."/>
            <person name="Perlinska-Lenart U."/>
            <person name="Aleksandrzak-Piekarczyk T."/>
            <person name="Szatraj K."/>
            <person name="Zielenkiewicz U."/>
            <person name="Pilsyk S."/>
            <person name="Malc E."/>
            <person name="Mieczkowski P."/>
            <person name="Kruszewska J.S."/>
            <person name="Biernat P."/>
            <person name="Pawlowska J."/>
        </authorList>
    </citation>
    <scope>NUCLEOTIDE SEQUENCE</scope>
    <source>
        <strain evidence="19">WA0000017839</strain>
    </source>
</reference>
<feature type="active site" description="Charge relay system" evidence="13 14">
    <location>
        <position position="388"/>
    </location>
</feature>
<keyword evidence="9 16" id="KW-1133">Transmembrane helix</keyword>
<comment type="caution">
    <text evidence="19">The sequence shown here is derived from an EMBL/GenBank/DDBJ whole genome shotgun (WGS) entry which is preliminary data.</text>
</comment>
<evidence type="ECO:0000256" key="13">
    <source>
        <dbReference type="PIRSR" id="PIRSR615500-1"/>
    </source>
</evidence>
<dbReference type="InterPro" id="IPR023828">
    <property type="entry name" value="Peptidase_S8_Ser-AS"/>
</dbReference>
<keyword evidence="6 14" id="KW-0378">Hydrolase</keyword>
<dbReference type="FunFam" id="3.40.50.200:FF:000005">
    <property type="entry name" value="Proprotein convertase subtilisin/kexin type 7"/>
    <property type="match status" value="1"/>
</dbReference>
<evidence type="ECO:0000256" key="16">
    <source>
        <dbReference type="SAM" id="Phobius"/>
    </source>
</evidence>
<sequence>MVQLTAIAVLVASACTFVQGHYMGKRDPARDYYTLKAPNDGLASAQLVARELNVRFEGPIGELDAWYMVSSPKTNKRDAEDPILSKFQYYKTTLRKRDSSHWQNVESIDKQVLKRRTKRGPIPQPPLAEVQKTLNMNDPWLEKQWHLINQVNVGNDINVTGVWQQGITGKGVTVVILDDGLDYKSRDLKDNFFAEGSYDFNDHEDLPTPKLWDDSHGTRCAGQIAAVKNDVCGVGIAYDSKVAGVRILSGDLTDADEAIALNYQYQKNHIFSCSWGPPDNGRTMEAPNGILADAFYNGIKNGREGKGSIYVFATGNGAVSGDNCNFDGYTNSIYTITVGAIDHLNEHPPYSESCSAQLVVTYSSGSGQYIHTTDVGANSCSDRHGGTSAAAPNAAGIFALVLSIRPDLTWRDLQYLCVQTAVPINLDDNDWKPLPSGKLYNHKYGYGKLDAYLLVEAAKTYKLVNVQTWLELPSPQKRIAIPDSTNLKTRKALKNIVLVTEDMVRAAGLLRLEHITATVNIQHQRRGNVVIDLESPSRIKSELATRRNLDDDQTGYQNWKFMTVKHWGEDPVGNWTLSVYDVDHPDSTGFMLNWTLALYGEQDPEFLGTPIHYSSGIHQDEEHELPETSTSTHTTISDSTPPRPTPNKVSKTTTKSSSTTTKKTTTTSSSSSMSSSITEEASTTTSEITSSTEKSIDETEKSESSSSTQSDTVEDEGTTETSGYLTIVYSVLGSVAIFGVASAIFLYKKGRWQSASVSETFTSDRRPDGYEFDVLQPLTELDEEESDDEEDTRPLNH</sequence>
<feature type="region of interest" description="Disordered" evidence="15">
    <location>
        <begin position="777"/>
        <end position="797"/>
    </location>
</feature>
<dbReference type="GO" id="GO:0005802">
    <property type="term" value="C:trans-Golgi network"/>
    <property type="evidence" value="ECO:0007669"/>
    <property type="project" value="TreeGrafter"/>
</dbReference>
<dbReference type="Gene3D" id="3.40.50.200">
    <property type="entry name" value="Peptidase S8/S53 domain"/>
    <property type="match status" value="1"/>
</dbReference>
<keyword evidence="12" id="KW-0325">Glycoprotein</keyword>
<feature type="compositionally biased region" description="Acidic residues" evidence="15">
    <location>
        <begin position="780"/>
        <end position="791"/>
    </location>
</feature>
<feature type="chain" id="PRO_5034053976" description="P/Homo B domain-containing protein" evidence="17">
    <location>
        <begin position="21"/>
        <end position="797"/>
    </location>
</feature>
<dbReference type="SUPFAM" id="SSF49785">
    <property type="entry name" value="Galactose-binding domain-like"/>
    <property type="match status" value="1"/>
</dbReference>
<dbReference type="PROSITE" id="PS51892">
    <property type="entry name" value="SUBTILASE"/>
    <property type="match status" value="1"/>
</dbReference>
<keyword evidence="11" id="KW-0865">Zymogen</keyword>
<organism evidence="19 20">
    <name type="scientific">Mucor saturninus</name>
    <dbReference type="NCBI Taxonomy" id="64648"/>
    <lineage>
        <taxon>Eukaryota</taxon>
        <taxon>Fungi</taxon>
        <taxon>Fungi incertae sedis</taxon>
        <taxon>Mucoromycota</taxon>
        <taxon>Mucoromycotina</taxon>
        <taxon>Mucoromycetes</taxon>
        <taxon>Mucorales</taxon>
        <taxon>Mucorineae</taxon>
        <taxon>Mucoraceae</taxon>
        <taxon>Mucor</taxon>
    </lineage>
</organism>
<evidence type="ECO:0000256" key="7">
    <source>
        <dbReference type="ARBA" id="ARBA00022825"/>
    </source>
</evidence>
<evidence type="ECO:0000256" key="12">
    <source>
        <dbReference type="ARBA" id="ARBA00023180"/>
    </source>
</evidence>
<dbReference type="InterPro" id="IPR002884">
    <property type="entry name" value="P_dom"/>
</dbReference>
<name>A0A8H7UYP0_9FUNG</name>
<dbReference type="PANTHER" id="PTHR42884:SF14">
    <property type="entry name" value="NEUROENDOCRINE CONVERTASE 1"/>
    <property type="match status" value="1"/>
</dbReference>
<evidence type="ECO:0000256" key="3">
    <source>
        <dbReference type="ARBA" id="ARBA00022670"/>
    </source>
</evidence>
<feature type="compositionally biased region" description="Low complexity" evidence="15">
    <location>
        <begin position="650"/>
        <end position="693"/>
    </location>
</feature>
<evidence type="ECO:0000259" key="18">
    <source>
        <dbReference type="PROSITE" id="PS51829"/>
    </source>
</evidence>
<dbReference type="CDD" id="cd04059">
    <property type="entry name" value="Peptidases_S8_Protein_convertases_Kexins_Furin-like"/>
    <property type="match status" value="1"/>
</dbReference>
<dbReference type="SUPFAM" id="SSF52743">
    <property type="entry name" value="Subtilisin-like"/>
    <property type="match status" value="1"/>
</dbReference>
<evidence type="ECO:0000256" key="9">
    <source>
        <dbReference type="ARBA" id="ARBA00022989"/>
    </source>
</evidence>
<dbReference type="GO" id="GO:0016485">
    <property type="term" value="P:protein processing"/>
    <property type="evidence" value="ECO:0007669"/>
    <property type="project" value="TreeGrafter"/>
</dbReference>
<evidence type="ECO:0000256" key="17">
    <source>
        <dbReference type="SAM" id="SignalP"/>
    </source>
</evidence>
<feature type="compositionally biased region" description="Low complexity" evidence="15">
    <location>
        <begin position="628"/>
        <end position="640"/>
    </location>
</feature>
<feature type="active site" description="Charge relay system" evidence="13 14">
    <location>
        <position position="216"/>
    </location>
</feature>
<dbReference type="InterPro" id="IPR000209">
    <property type="entry name" value="Peptidase_S8/S53_dom"/>
</dbReference>
<evidence type="ECO:0000256" key="4">
    <source>
        <dbReference type="ARBA" id="ARBA00022692"/>
    </source>
</evidence>
<feature type="signal peptide" evidence="17">
    <location>
        <begin position="1"/>
        <end position="20"/>
    </location>
</feature>
<dbReference type="FunFam" id="2.60.120.260:FF:000026">
    <property type="entry name" value="proprotein convertase subtilisin/kexin type 7"/>
    <property type="match status" value="1"/>
</dbReference>
<dbReference type="PROSITE" id="PS00137">
    <property type="entry name" value="SUBTILASE_HIS"/>
    <property type="match status" value="1"/>
</dbReference>
<evidence type="ECO:0000256" key="2">
    <source>
        <dbReference type="ARBA" id="ARBA00005325"/>
    </source>
</evidence>
<evidence type="ECO:0000256" key="1">
    <source>
        <dbReference type="ARBA" id="ARBA00004370"/>
    </source>
</evidence>
<protein>
    <recommendedName>
        <fullName evidence="18">P/Homo B domain-containing protein</fullName>
    </recommendedName>
</protein>
<dbReference type="PROSITE" id="PS51829">
    <property type="entry name" value="P_HOMO_B"/>
    <property type="match status" value="1"/>
</dbReference>
<evidence type="ECO:0000313" key="19">
    <source>
        <dbReference type="EMBL" id="KAG2200660.1"/>
    </source>
</evidence>
<evidence type="ECO:0000256" key="10">
    <source>
        <dbReference type="ARBA" id="ARBA00023136"/>
    </source>
</evidence>
<keyword evidence="5 17" id="KW-0732">Signal</keyword>
<feature type="domain" description="P/Homo B" evidence="18">
    <location>
        <begin position="464"/>
        <end position="604"/>
    </location>
</feature>
<accession>A0A8H7UYP0</accession>
<dbReference type="OrthoDB" id="300641at2759"/>
<dbReference type="InterPro" id="IPR022398">
    <property type="entry name" value="Peptidase_S8_His-AS"/>
</dbReference>
<comment type="similarity">
    <text evidence="2">Belongs to the peptidase S8 family. Furin subfamily.</text>
</comment>
<feature type="transmembrane region" description="Helical" evidence="16">
    <location>
        <begin position="727"/>
        <end position="747"/>
    </location>
</feature>
<proteinExistence type="inferred from homology"/>
<keyword evidence="8" id="KW-0106">Calcium</keyword>
<keyword evidence="4 16" id="KW-0812">Transmembrane</keyword>
<evidence type="ECO:0000256" key="15">
    <source>
        <dbReference type="SAM" id="MobiDB-lite"/>
    </source>
</evidence>
<keyword evidence="20" id="KW-1185">Reference proteome</keyword>
<comment type="subcellular location">
    <subcellularLocation>
        <location evidence="1">Membrane</location>
    </subcellularLocation>
</comment>
<dbReference type="Gene3D" id="2.60.120.260">
    <property type="entry name" value="Galactose-binding domain-like"/>
    <property type="match status" value="1"/>
</dbReference>
<evidence type="ECO:0000256" key="11">
    <source>
        <dbReference type="ARBA" id="ARBA00023145"/>
    </source>
</evidence>
<keyword evidence="7 14" id="KW-0720">Serine protease</keyword>
<dbReference type="GO" id="GO:0004252">
    <property type="term" value="F:serine-type endopeptidase activity"/>
    <property type="evidence" value="ECO:0007669"/>
    <property type="project" value="UniProtKB-UniRule"/>
</dbReference>
<feature type="compositionally biased region" description="Basic and acidic residues" evidence="15">
    <location>
        <begin position="694"/>
        <end position="703"/>
    </location>
</feature>
<dbReference type="GO" id="GO:0007323">
    <property type="term" value="P:peptide pheromone maturation"/>
    <property type="evidence" value="ECO:0007669"/>
    <property type="project" value="UniProtKB-ARBA"/>
</dbReference>
<dbReference type="EMBL" id="JAEPRD010000080">
    <property type="protein sequence ID" value="KAG2200660.1"/>
    <property type="molecule type" value="Genomic_DNA"/>
</dbReference>
<dbReference type="PRINTS" id="PR00723">
    <property type="entry name" value="SUBTILISIN"/>
</dbReference>
<dbReference type="AlphaFoldDB" id="A0A8H7UYP0"/>
<evidence type="ECO:0000256" key="14">
    <source>
        <dbReference type="PROSITE-ProRule" id="PRU01240"/>
    </source>
</evidence>
<dbReference type="PANTHER" id="PTHR42884">
    <property type="entry name" value="PROPROTEIN CONVERTASE SUBTILISIN/KEXIN-RELATED"/>
    <property type="match status" value="1"/>
</dbReference>
<keyword evidence="3 14" id="KW-0645">Protease</keyword>
<evidence type="ECO:0000313" key="20">
    <source>
        <dbReference type="Proteomes" id="UP000603453"/>
    </source>
</evidence>
<dbReference type="InterPro" id="IPR008979">
    <property type="entry name" value="Galactose-bd-like_sf"/>
</dbReference>
<dbReference type="InterPro" id="IPR015500">
    <property type="entry name" value="Peptidase_S8_subtilisin-rel"/>
</dbReference>
<evidence type="ECO:0000256" key="5">
    <source>
        <dbReference type="ARBA" id="ARBA00022729"/>
    </source>
</evidence>
<dbReference type="Pfam" id="PF00082">
    <property type="entry name" value="Peptidase_S8"/>
    <property type="match status" value="1"/>
</dbReference>
<dbReference type="GO" id="GO:0000139">
    <property type="term" value="C:Golgi membrane"/>
    <property type="evidence" value="ECO:0007669"/>
    <property type="project" value="TreeGrafter"/>
</dbReference>
<dbReference type="PROSITE" id="PS00138">
    <property type="entry name" value="SUBTILASE_SER"/>
    <property type="match status" value="1"/>
</dbReference>